<dbReference type="Gene3D" id="3.40.190.10">
    <property type="entry name" value="Periplasmic binding protein-like II"/>
    <property type="match status" value="1"/>
</dbReference>
<reference evidence="7 8" key="1">
    <citation type="submission" date="2018-08" db="EMBL/GenBank/DDBJ databases">
        <title>Lactobacillus suantsai sp. nov., isolated from traditional fermented suan-tsai in Taiwan.</title>
        <authorList>
            <person name="Huang C.-H."/>
        </authorList>
    </citation>
    <scope>NUCLEOTIDE SEQUENCE [LARGE SCALE GENOMIC DNA]</scope>
    <source>
        <strain evidence="7 8">BCRC 12945</strain>
    </source>
</reference>
<dbReference type="GO" id="GO:0030313">
    <property type="term" value="C:cell envelope"/>
    <property type="evidence" value="ECO:0007669"/>
    <property type="project" value="UniProtKB-SubCell"/>
</dbReference>
<dbReference type="GO" id="GO:0042597">
    <property type="term" value="C:periplasmic space"/>
    <property type="evidence" value="ECO:0007669"/>
    <property type="project" value="UniProtKB-ARBA"/>
</dbReference>
<evidence type="ECO:0000259" key="6">
    <source>
        <dbReference type="Pfam" id="PF00496"/>
    </source>
</evidence>
<comment type="subcellular location">
    <subcellularLocation>
        <location evidence="1">Cell envelope</location>
    </subcellularLocation>
</comment>
<evidence type="ECO:0000313" key="7">
    <source>
        <dbReference type="EMBL" id="RXI79150.1"/>
    </source>
</evidence>
<dbReference type="Proteomes" id="UP000290602">
    <property type="component" value="Unassembled WGS sequence"/>
</dbReference>
<dbReference type="GO" id="GO:0043190">
    <property type="term" value="C:ATP-binding cassette (ABC) transporter complex"/>
    <property type="evidence" value="ECO:0007669"/>
    <property type="project" value="InterPro"/>
</dbReference>
<evidence type="ECO:0000256" key="1">
    <source>
        <dbReference type="ARBA" id="ARBA00004196"/>
    </source>
</evidence>
<dbReference type="InterPro" id="IPR030678">
    <property type="entry name" value="Peptide/Ni-bd"/>
</dbReference>
<evidence type="ECO:0000313" key="8">
    <source>
        <dbReference type="Proteomes" id="UP000290602"/>
    </source>
</evidence>
<accession>A0A4Q0VK94</accession>
<name>A0A4Q0VK94_9LACO</name>
<dbReference type="PANTHER" id="PTHR30290">
    <property type="entry name" value="PERIPLASMIC BINDING COMPONENT OF ABC TRANSPORTER"/>
    <property type="match status" value="1"/>
</dbReference>
<protein>
    <submittedName>
        <fullName evidence="7">Peptide ABC transporter substrate-binding protein</fullName>
    </submittedName>
</protein>
<dbReference type="PIRSF" id="PIRSF002741">
    <property type="entry name" value="MppA"/>
    <property type="match status" value="1"/>
</dbReference>
<keyword evidence="5" id="KW-0653">Protein transport</keyword>
<comment type="similarity">
    <text evidence="2">Belongs to the bacterial solute-binding protein 5 family.</text>
</comment>
<proteinExistence type="inferred from homology"/>
<dbReference type="InterPro" id="IPR000914">
    <property type="entry name" value="SBP_5_dom"/>
</dbReference>
<dbReference type="Gene3D" id="3.90.76.10">
    <property type="entry name" value="Dipeptide-binding Protein, Domain 1"/>
    <property type="match status" value="1"/>
</dbReference>
<dbReference type="EMBL" id="QXIL01000006">
    <property type="protein sequence ID" value="RXI79150.1"/>
    <property type="molecule type" value="Genomic_DNA"/>
</dbReference>
<dbReference type="GO" id="GO:0015833">
    <property type="term" value="P:peptide transport"/>
    <property type="evidence" value="ECO:0007669"/>
    <property type="project" value="UniProtKB-KW"/>
</dbReference>
<dbReference type="SUPFAM" id="SSF53850">
    <property type="entry name" value="Periplasmic binding protein-like II"/>
    <property type="match status" value="1"/>
</dbReference>
<keyword evidence="8" id="KW-1185">Reference proteome</keyword>
<dbReference type="InterPro" id="IPR039424">
    <property type="entry name" value="SBP_5"/>
</dbReference>
<dbReference type="OrthoDB" id="403896at2"/>
<feature type="domain" description="Solute-binding protein family 5" evidence="6">
    <location>
        <begin position="46"/>
        <end position="435"/>
    </location>
</feature>
<keyword evidence="3" id="KW-0813">Transport</keyword>
<dbReference type="FunFam" id="3.90.76.10:FF:000001">
    <property type="entry name" value="Oligopeptide ABC transporter substrate-binding protein"/>
    <property type="match status" value="1"/>
</dbReference>
<keyword evidence="4" id="KW-0732">Signal</keyword>
<keyword evidence="5" id="KW-0571">Peptide transport</keyword>
<evidence type="ECO:0000256" key="3">
    <source>
        <dbReference type="ARBA" id="ARBA00022448"/>
    </source>
</evidence>
<evidence type="ECO:0000256" key="5">
    <source>
        <dbReference type="ARBA" id="ARBA00022856"/>
    </source>
</evidence>
<dbReference type="GO" id="GO:1904680">
    <property type="term" value="F:peptide transmembrane transporter activity"/>
    <property type="evidence" value="ECO:0007669"/>
    <property type="project" value="TreeGrafter"/>
</dbReference>
<gene>
    <name evidence="7" type="ORF">DXH47_05000</name>
</gene>
<dbReference type="PANTHER" id="PTHR30290:SF10">
    <property type="entry name" value="PERIPLASMIC OLIGOPEPTIDE-BINDING PROTEIN-RELATED"/>
    <property type="match status" value="1"/>
</dbReference>
<dbReference type="AlphaFoldDB" id="A0A4Q0VK94"/>
<comment type="caution">
    <text evidence="7">The sequence shown here is derived from an EMBL/GenBank/DDBJ whole genome shotgun (WGS) entry which is preliminary data.</text>
</comment>
<evidence type="ECO:0000256" key="4">
    <source>
        <dbReference type="ARBA" id="ARBA00022729"/>
    </source>
</evidence>
<sequence length="516" mass="58486">MTQRQVLTLATSTPLTTLDADKMTKFGRLNNTIEGLYQTNRDGQTQLALAKRVQLNATKTTYTFKLWQDSRWSNGDTITAQDFVYAWRRALAPQTKAPEADLFLGIKNARQILAGDLPATQLGVHAKGRFTLVVTLDHPMVELPQRLAYPIFGPQNQRVATKWGAKYATQPKYQVYAGPFMVSSHGNTAKHWHLIPNPYYWDRKHVYLTRINVNVYHNQAQEWQDYQQGRLDEVRLQSKTDVKSAETQTTYTARPYSKMILITYRHHSSTSIPSQLLRQTTTRLAISHAVNRQALGRNTYGKSSLPAQGIVPAGLSRGLRGTTDFAASQPDQTALTYQPKVARQQWRQALKKVHRHRITLTLSYLDTTHGRLVATQLQKQLMTTLPGLTVRLKQRAQHLNGHSSPLNGDLNLNTQQAQYADPLAMLALFTTTNSANTTRWHNRDYDRLVAQASNATAFNTQRWRTLLKADGILMREQGVTPLFQPASTYLMNPHLNGVRFNTVGTLSNFKEAYFAR</sequence>
<dbReference type="Gene3D" id="3.10.105.10">
    <property type="entry name" value="Dipeptide-binding Protein, Domain 3"/>
    <property type="match status" value="1"/>
</dbReference>
<dbReference type="Pfam" id="PF00496">
    <property type="entry name" value="SBP_bac_5"/>
    <property type="match status" value="1"/>
</dbReference>
<organism evidence="7 8">
    <name type="scientific">Levilactobacillus suantsaii</name>
    <dbReference type="NCBI Taxonomy" id="2292255"/>
    <lineage>
        <taxon>Bacteria</taxon>
        <taxon>Bacillati</taxon>
        <taxon>Bacillota</taxon>
        <taxon>Bacilli</taxon>
        <taxon>Lactobacillales</taxon>
        <taxon>Lactobacillaceae</taxon>
        <taxon>Levilactobacillus</taxon>
    </lineage>
</organism>
<dbReference type="CDD" id="cd08504">
    <property type="entry name" value="PBP2_OppA"/>
    <property type="match status" value="1"/>
</dbReference>
<evidence type="ECO:0000256" key="2">
    <source>
        <dbReference type="ARBA" id="ARBA00005695"/>
    </source>
</evidence>